<organism evidence="5">
    <name type="scientific">marine metagenome</name>
    <dbReference type="NCBI Taxonomy" id="408172"/>
    <lineage>
        <taxon>unclassified sequences</taxon>
        <taxon>metagenomes</taxon>
        <taxon>ecological metagenomes</taxon>
    </lineage>
</organism>
<dbReference type="InterPro" id="IPR042115">
    <property type="entry name" value="PriA_3primeBD_sf"/>
</dbReference>
<evidence type="ECO:0000256" key="1">
    <source>
        <dbReference type="ARBA" id="ARBA00022741"/>
    </source>
</evidence>
<feature type="domain" description="Primosomal protein N' 3' DNA-binding" evidence="4">
    <location>
        <begin position="8"/>
        <end position="103"/>
    </location>
</feature>
<dbReference type="InterPro" id="IPR041222">
    <property type="entry name" value="PriA_3primeBD"/>
</dbReference>
<dbReference type="GO" id="GO:0005524">
    <property type="term" value="F:ATP binding"/>
    <property type="evidence" value="ECO:0007669"/>
    <property type="project" value="UniProtKB-KW"/>
</dbReference>
<dbReference type="Pfam" id="PF17764">
    <property type="entry name" value="PriA_3primeBD"/>
    <property type="match status" value="1"/>
</dbReference>
<dbReference type="GO" id="GO:0006270">
    <property type="term" value="P:DNA replication initiation"/>
    <property type="evidence" value="ECO:0007669"/>
    <property type="project" value="TreeGrafter"/>
</dbReference>
<accession>A0A382TW21</accession>
<keyword evidence="1" id="KW-0547">Nucleotide-binding</keyword>
<evidence type="ECO:0000259" key="4">
    <source>
        <dbReference type="Pfam" id="PF17764"/>
    </source>
</evidence>
<dbReference type="GO" id="GO:0006302">
    <property type="term" value="P:double-strand break repair"/>
    <property type="evidence" value="ECO:0007669"/>
    <property type="project" value="TreeGrafter"/>
</dbReference>
<dbReference type="GO" id="GO:0006310">
    <property type="term" value="P:DNA recombination"/>
    <property type="evidence" value="ECO:0007669"/>
    <property type="project" value="TreeGrafter"/>
</dbReference>
<evidence type="ECO:0000256" key="2">
    <source>
        <dbReference type="ARBA" id="ARBA00022840"/>
    </source>
</evidence>
<dbReference type="FunFam" id="3.40.1440.60:FF:000001">
    <property type="entry name" value="Primosomal protein N"/>
    <property type="match status" value="1"/>
</dbReference>
<reference evidence="5" key="1">
    <citation type="submission" date="2018-05" db="EMBL/GenBank/DDBJ databases">
        <authorList>
            <person name="Lanie J.A."/>
            <person name="Ng W.-L."/>
            <person name="Kazmierczak K.M."/>
            <person name="Andrzejewski T.M."/>
            <person name="Davidsen T.M."/>
            <person name="Wayne K.J."/>
            <person name="Tettelin H."/>
            <person name="Glass J.I."/>
            <person name="Rusch D."/>
            <person name="Podicherti R."/>
            <person name="Tsui H.-C.T."/>
            <person name="Winkler M.E."/>
        </authorList>
    </citation>
    <scope>NUCLEOTIDE SEQUENCE</scope>
</reference>
<gene>
    <name evidence="5" type="ORF">METZ01_LOCUS379110</name>
</gene>
<dbReference type="Gene3D" id="3.40.1440.60">
    <property type="entry name" value="PriA, 3(prime) DNA-binding domain"/>
    <property type="match status" value="1"/>
</dbReference>
<dbReference type="PANTHER" id="PTHR30580:SF1">
    <property type="entry name" value="COMF OPERON PROTEIN 1"/>
    <property type="match status" value="1"/>
</dbReference>
<proteinExistence type="predicted"/>
<keyword evidence="3" id="KW-0238">DNA-binding</keyword>
<dbReference type="GO" id="GO:0043138">
    <property type="term" value="F:3'-5' DNA helicase activity"/>
    <property type="evidence" value="ECO:0007669"/>
    <property type="project" value="TreeGrafter"/>
</dbReference>
<keyword evidence="2" id="KW-0067">ATP-binding</keyword>
<sequence length="198" mass="21731">MGVLKFVEVAVDSPGSGDRTFTYSMPPGLSLELGHSVIVPFGNQTKQGIVFGASDTSDLDLVRDVLELTDSNPLIGPIQLELARWVSQQYFCTLFQACSLMFPPGARKRKSVWLSVASGSEISELKFGEFQTSILKYVSSRKSAQLEKVIAHFGERARGSVSRLIEKQVVVRTIKESSVKVRVKYEKLGKVTKSGKSA</sequence>
<feature type="non-terminal residue" evidence="5">
    <location>
        <position position="198"/>
    </location>
</feature>
<dbReference type="PANTHER" id="PTHR30580">
    <property type="entry name" value="PRIMOSOMAL PROTEIN N"/>
    <property type="match status" value="1"/>
</dbReference>
<protein>
    <recommendedName>
        <fullName evidence="4">Primosomal protein N' 3' DNA-binding domain-containing protein</fullName>
    </recommendedName>
</protein>
<dbReference type="AlphaFoldDB" id="A0A382TW21"/>
<dbReference type="EMBL" id="UINC01139611">
    <property type="protein sequence ID" value="SVD26256.1"/>
    <property type="molecule type" value="Genomic_DNA"/>
</dbReference>
<name>A0A382TW21_9ZZZZ</name>
<dbReference type="GO" id="GO:0003677">
    <property type="term" value="F:DNA binding"/>
    <property type="evidence" value="ECO:0007669"/>
    <property type="project" value="UniProtKB-KW"/>
</dbReference>
<evidence type="ECO:0000256" key="3">
    <source>
        <dbReference type="ARBA" id="ARBA00023125"/>
    </source>
</evidence>
<evidence type="ECO:0000313" key="5">
    <source>
        <dbReference type="EMBL" id="SVD26256.1"/>
    </source>
</evidence>